<comment type="caution">
    <text evidence="1">The sequence shown here is derived from an EMBL/GenBank/DDBJ whole genome shotgun (WGS) entry which is preliminary data.</text>
</comment>
<reference evidence="1" key="1">
    <citation type="submission" date="2020-05" db="EMBL/GenBank/DDBJ databases">
        <title>Large-scale comparative analyses of tick genomes elucidate their genetic diversity and vector capacities.</title>
        <authorList>
            <person name="Jia N."/>
            <person name="Wang J."/>
            <person name="Shi W."/>
            <person name="Du L."/>
            <person name="Sun Y."/>
            <person name="Zhan W."/>
            <person name="Jiang J."/>
            <person name="Wang Q."/>
            <person name="Zhang B."/>
            <person name="Ji P."/>
            <person name="Sakyi L.B."/>
            <person name="Cui X."/>
            <person name="Yuan T."/>
            <person name="Jiang B."/>
            <person name="Yang W."/>
            <person name="Lam T.T.-Y."/>
            <person name="Chang Q."/>
            <person name="Ding S."/>
            <person name="Wang X."/>
            <person name="Zhu J."/>
            <person name="Ruan X."/>
            <person name="Zhao L."/>
            <person name="Wei J."/>
            <person name="Que T."/>
            <person name="Du C."/>
            <person name="Cheng J."/>
            <person name="Dai P."/>
            <person name="Han X."/>
            <person name="Huang E."/>
            <person name="Gao Y."/>
            <person name="Liu J."/>
            <person name="Shao H."/>
            <person name="Ye R."/>
            <person name="Li L."/>
            <person name="Wei W."/>
            <person name="Wang X."/>
            <person name="Wang C."/>
            <person name="Yang T."/>
            <person name="Huo Q."/>
            <person name="Li W."/>
            <person name="Guo W."/>
            <person name="Chen H."/>
            <person name="Zhou L."/>
            <person name="Ni X."/>
            <person name="Tian J."/>
            <person name="Zhou Y."/>
            <person name="Sheng Y."/>
            <person name="Liu T."/>
            <person name="Pan Y."/>
            <person name="Xia L."/>
            <person name="Li J."/>
            <person name="Zhao F."/>
            <person name="Cao W."/>
        </authorList>
    </citation>
    <scope>NUCLEOTIDE SEQUENCE</scope>
    <source>
        <strain evidence="1">Dsil-2018</strain>
    </source>
</reference>
<accession>A0ACB8CUF6</accession>
<sequence length="151" mass="16556">MTNIQKVQGAVKENGLMNNLVVILRLPGYNEQCKLASIADRFDCYPEPGSSQKGCEARGCCWGALGDASDGQPNIPYCYYPADYQGYGLDGLDRSPDGISARLSRKIPSGIDKDVQSVAVNVVFYANDTARITVSEFRHQKSPVSTWELRS</sequence>
<proteinExistence type="predicted"/>
<protein>
    <submittedName>
        <fullName evidence="1">Uncharacterized protein</fullName>
    </submittedName>
</protein>
<evidence type="ECO:0000313" key="1">
    <source>
        <dbReference type="EMBL" id="KAH7952781.1"/>
    </source>
</evidence>
<dbReference type="Proteomes" id="UP000821865">
    <property type="component" value="Chromosome 4"/>
</dbReference>
<evidence type="ECO:0000313" key="2">
    <source>
        <dbReference type="Proteomes" id="UP000821865"/>
    </source>
</evidence>
<name>A0ACB8CUF6_DERSI</name>
<dbReference type="EMBL" id="CM023473">
    <property type="protein sequence ID" value="KAH7952781.1"/>
    <property type="molecule type" value="Genomic_DNA"/>
</dbReference>
<gene>
    <name evidence="1" type="ORF">HPB49_001070</name>
</gene>
<organism evidence="1 2">
    <name type="scientific">Dermacentor silvarum</name>
    <name type="common">Tick</name>
    <dbReference type="NCBI Taxonomy" id="543639"/>
    <lineage>
        <taxon>Eukaryota</taxon>
        <taxon>Metazoa</taxon>
        <taxon>Ecdysozoa</taxon>
        <taxon>Arthropoda</taxon>
        <taxon>Chelicerata</taxon>
        <taxon>Arachnida</taxon>
        <taxon>Acari</taxon>
        <taxon>Parasitiformes</taxon>
        <taxon>Ixodida</taxon>
        <taxon>Ixodoidea</taxon>
        <taxon>Ixodidae</taxon>
        <taxon>Rhipicephalinae</taxon>
        <taxon>Dermacentor</taxon>
    </lineage>
</organism>
<keyword evidence="2" id="KW-1185">Reference proteome</keyword>